<dbReference type="EMBL" id="CAAALY010040682">
    <property type="protein sequence ID" value="VEL19228.1"/>
    <property type="molecule type" value="Genomic_DNA"/>
</dbReference>
<comment type="caution">
    <text evidence="1">The sequence shown here is derived from an EMBL/GenBank/DDBJ whole genome shotgun (WGS) entry which is preliminary data.</text>
</comment>
<keyword evidence="2" id="KW-1185">Reference proteome</keyword>
<reference evidence="1" key="1">
    <citation type="submission" date="2018-11" db="EMBL/GenBank/DDBJ databases">
        <authorList>
            <consortium name="Pathogen Informatics"/>
        </authorList>
    </citation>
    <scope>NUCLEOTIDE SEQUENCE</scope>
</reference>
<organism evidence="1 2">
    <name type="scientific">Protopolystoma xenopodis</name>
    <dbReference type="NCBI Taxonomy" id="117903"/>
    <lineage>
        <taxon>Eukaryota</taxon>
        <taxon>Metazoa</taxon>
        <taxon>Spiralia</taxon>
        <taxon>Lophotrochozoa</taxon>
        <taxon>Platyhelminthes</taxon>
        <taxon>Monogenea</taxon>
        <taxon>Polyopisthocotylea</taxon>
        <taxon>Polystomatidea</taxon>
        <taxon>Polystomatidae</taxon>
        <taxon>Protopolystoma</taxon>
    </lineage>
</organism>
<accession>A0A3S5CGH3</accession>
<dbReference type="Proteomes" id="UP000784294">
    <property type="component" value="Unassembled WGS sequence"/>
</dbReference>
<sequence length="61" mass="6541">MDGTPTTLPPHNSIKVANANDEAQSFKIPEFSLIPVSKGFSVCLKHLCDRTVETAAAVLDD</sequence>
<evidence type="ECO:0000313" key="2">
    <source>
        <dbReference type="Proteomes" id="UP000784294"/>
    </source>
</evidence>
<gene>
    <name evidence="1" type="ORF">PXEA_LOCUS12668</name>
</gene>
<proteinExistence type="predicted"/>
<protein>
    <submittedName>
        <fullName evidence="1">Uncharacterized protein</fullName>
    </submittedName>
</protein>
<name>A0A3S5CGH3_9PLAT</name>
<dbReference type="AlphaFoldDB" id="A0A3S5CGH3"/>
<evidence type="ECO:0000313" key="1">
    <source>
        <dbReference type="EMBL" id="VEL19228.1"/>
    </source>
</evidence>